<comment type="caution">
    <text evidence="1">The sequence shown here is derived from an EMBL/GenBank/DDBJ whole genome shotgun (WGS) entry which is preliminary data.</text>
</comment>
<gene>
    <name evidence="1" type="ORF">CVM52_23630</name>
</gene>
<protein>
    <submittedName>
        <fullName evidence="1">tRNA (Adenosine(37)-N6)-threonylcarbamoyltransferase complex dimerization subunit type 1 TsaB</fullName>
    </submittedName>
</protein>
<evidence type="ECO:0000313" key="2">
    <source>
        <dbReference type="Proteomes" id="UP000231553"/>
    </source>
</evidence>
<proteinExistence type="predicted"/>
<dbReference type="EMBL" id="PGTB01000226">
    <property type="protein sequence ID" value="PJE34177.1"/>
    <property type="molecule type" value="Genomic_DNA"/>
</dbReference>
<accession>A0A2M8IUH7</accession>
<evidence type="ECO:0000313" key="1">
    <source>
        <dbReference type="EMBL" id="PJE34177.1"/>
    </source>
</evidence>
<reference evidence="1 2" key="1">
    <citation type="journal article" date="2018" name="Int. J. Syst. Evol. Microbiol.">
        <title>Pseudooceanicola lipolyticus sp. nov., a marine alphaproteobacterium, reclassification of Oceanicola flagellatus as Pseudooceanicola flagellatus comb. nov. and emended description of the genus Pseudooceanicola.</title>
        <authorList>
            <person name="Huang M.-M."/>
            <person name="Guo L.-L."/>
            <person name="Wu Y.-H."/>
            <person name="Lai Q.-L."/>
            <person name="Shao Z.-Z."/>
            <person name="Wang C.-S."/>
            <person name="Wu M."/>
            <person name="Xu X.-W."/>
        </authorList>
    </citation>
    <scope>NUCLEOTIDE SEQUENCE [LARGE SCALE GENOMIC DNA]</scope>
    <source>
        <strain evidence="1 2">157</strain>
    </source>
</reference>
<dbReference type="Proteomes" id="UP000231553">
    <property type="component" value="Unassembled WGS sequence"/>
</dbReference>
<dbReference type="GO" id="GO:0016740">
    <property type="term" value="F:transferase activity"/>
    <property type="evidence" value="ECO:0007669"/>
    <property type="project" value="UniProtKB-KW"/>
</dbReference>
<feature type="non-terminal residue" evidence="1">
    <location>
        <position position="1"/>
    </location>
</feature>
<name>A0A2M8IUH7_9RHOB</name>
<sequence length="22" mass="2276">APLYIRPADAAPSADLPPVLLD</sequence>
<organism evidence="1 2">
    <name type="scientific">Pseudooceanicola lipolyticus</name>
    <dbReference type="NCBI Taxonomy" id="2029104"/>
    <lineage>
        <taxon>Bacteria</taxon>
        <taxon>Pseudomonadati</taxon>
        <taxon>Pseudomonadota</taxon>
        <taxon>Alphaproteobacteria</taxon>
        <taxon>Rhodobacterales</taxon>
        <taxon>Paracoccaceae</taxon>
        <taxon>Pseudooceanicola</taxon>
    </lineage>
</organism>
<keyword evidence="2" id="KW-1185">Reference proteome</keyword>
<keyword evidence="1" id="KW-0808">Transferase</keyword>
<dbReference type="AlphaFoldDB" id="A0A2M8IUH7"/>